<name>A0A0H5PA43_NOCFR</name>
<dbReference type="Proteomes" id="UP000057820">
    <property type="component" value="Plasmid 4"/>
</dbReference>
<dbReference type="PANTHER" id="PTHR23150">
    <property type="entry name" value="SULFATASE MODIFYING FACTOR 1, 2"/>
    <property type="match status" value="1"/>
</dbReference>
<dbReference type="SUPFAM" id="SSF56436">
    <property type="entry name" value="C-type lectin-like"/>
    <property type="match status" value="1"/>
</dbReference>
<keyword evidence="2" id="KW-0614">Plasmid</keyword>
<dbReference type="AlphaFoldDB" id="A0A0H5PA43"/>
<dbReference type="PANTHER" id="PTHR23150:SF19">
    <property type="entry name" value="FORMYLGLYCINE-GENERATING ENZYME"/>
    <property type="match status" value="1"/>
</dbReference>
<dbReference type="InterPro" id="IPR042095">
    <property type="entry name" value="SUMF_sf"/>
</dbReference>
<feature type="domain" description="Sulfatase-modifying factor enzyme-like" evidence="1">
    <location>
        <begin position="600"/>
        <end position="785"/>
    </location>
</feature>
<keyword evidence="2" id="KW-0418">Kinase</keyword>
<dbReference type="Pfam" id="PF03781">
    <property type="entry name" value="FGE-sulfatase"/>
    <property type="match status" value="1"/>
</dbReference>
<dbReference type="InterPro" id="IPR023214">
    <property type="entry name" value="HAD_sf"/>
</dbReference>
<dbReference type="KEGG" id="nfr:ERS450000_06114"/>
<sequence length="798" mass="84524">MTKTNYLHWLTSLESGFGDPGAGLCLRLLPEPVALPALGELLGRLTARLAPDRDEITATVLVTAALPEAAAIFTGDAGAATGLVDAVEQVAAAEPAVIVQTVPFTGDGRIDAVIEDANRALSQWAARHGVTVAALHRVASLDVLSAGADYPATSAALRAMGRHIRAAALWAGLVDTAWLHWQLIAAQTQPGPKAVISDLDGVLWPGTVAEDGTTGLDGTDMLAAAPHRVWRSVLADRRSHGTLVAGLSRNDRDAAAAAVQAHAADIGLAGLWAQPDIDKADRITDILGFFDGIAPDSVVFVDDDPAQQERARTVWPDLRVPSVAGPPLLVADLLAQLPPPGAAPVTASDTARTAFYRAKATGELIPEVVCLTDPTDPAVLDRCAQLHQRSNQFNMTSPRRSADELAKLAADPDWAVLAFEVRYHGTALAPEIVGVAEVDYRDGTARLDSLLASCRLLWAGTHQRMLDLIRRDAHRRDIPTLTAVFRPNGRNDAYAAWFADIGWAAEHGPDGIGDGGAWFTGPTATRDGIAPADMLTVLTNYLTTRPAAEPATGLPTRRRAVDGAREIRLPAARFAPGLTDDEADVVRAVFGIEPIGERGQAPVDIAGVWFSVTPATRAQFARFLTALAPDDAAAAAHAAGGGFTLAETPVRAERPAEPVIVPFDWADRYAGWAGGRLPTEAEWEYAARGSDGRWFPWGAALPGPPRCLERGAAVSTIDDGDDGPSPFGLADLTGHVWQWCSDSYRGHPVYRGGDVASNTYFLRTTVRPLEAAEKCGHLVGVRVVRDIDPTTRAGAPQP</sequence>
<dbReference type="GO" id="GO:0004674">
    <property type="term" value="F:protein serine/threonine kinase activity"/>
    <property type="evidence" value="ECO:0007669"/>
    <property type="project" value="UniProtKB-EC"/>
</dbReference>
<dbReference type="InterPro" id="IPR005532">
    <property type="entry name" value="SUMF_dom"/>
</dbReference>
<evidence type="ECO:0000313" key="3">
    <source>
        <dbReference type="Proteomes" id="UP000057820"/>
    </source>
</evidence>
<dbReference type="EMBL" id="LN868941">
    <property type="protein sequence ID" value="CRY84572.1"/>
    <property type="molecule type" value="Genomic_DNA"/>
</dbReference>
<dbReference type="InterPro" id="IPR016187">
    <property type="entry name" value="CTDL_fold"/>
</dbReference>
<dbReference type="InterPro" id="IPR051043">
    <property type="entry name" value="Sulfatase_Mod_Factor_Kinase"/>
</dbReference>
<organism evidence="2 3">
    <name type="scientific">Nocardia farcinica</name>
    <dbReference type="NCBI Taxonomy" id="37329"/>
    <lineage>
        <taxon>Bacteria</taxon>
        <taxon>Bacillati</taxon>
        <taxon>Actinomycetota</taxon>
        <taxon>Actinomycetes</taxon>
        <taxon>Mycobacteriales</taxon>
        <taxon>Nocardiaceae</taxon>
        <taxon>Nocardia</taxon>
    </lineage>
</organism>
<accession>A0A0H5PA43</accession>
<evidence type="ECO:0000259" key="1">
    <source>
        <dbReference type="Pfam" id="PF03781"/>
    </source>
</evidence>
<keyword evidence="2" id="KW-0808">Transferase</keyword>
<reference evidence="3" key="1">
    <citation type="submission" date="2015-03" db="EMBL/GenBank/DDBJ databases">
        <authorList>
            <consortium name="Pathogen Informatics"/>
        </authorList>
    </citation>
    <scope>NUCLEOTIDE SEQUENCE [LARGE SCALE GENOMIC DNA]</scope>
    <source>
        <strain evidence="3">NCTC11134</strain>
        <plasmid evidence="3">4</plasmid>
    </source>
</reference>
<geneLocation type="plasmid" evidence="2">
    <name>4</name>
</geneLocation>
<dbReference type="SUPFAM" id="SSF56784">
    <property type="entry name" value="HAD-like"/>
    <property type="match status" value="1"/>
</dbReference>
<protein>
    <submittedName>
        <fullName evidence="2">Serine/threonine-protein kinase pkn1</fullName>
        <ecNumber evidence="2">2.7.11.1</ecNumber>
    </submittedName>
</protein>
<gene>
    <name evidence="2" type="primary">pkn1_2</name>
    <name evidence="2" type="ORF">ERS450000_06114</name>
</gene>
<dbReference type="GO" id="GO:0120147">
    <property type="term" value="F:formylglycine-generating oxidase activity"/>
    <property type="evidence" value="ECO:0007669"/>
    <property type="project" value="TreeGrafter"/>
</dbReference>
<dbReference type="Gene3D" id="3.90.1580.10">
    <property type="entry name" value="paralog of FGE (formylglycine-generating enzyme)"/>
    <property type="match status" value="1"/>
</dbReference>
<dbReference type="RefSeq" id="WP_060595257.1">
    <property type="nucleotide sequence ID" value="NZ_CP031419.1"/>
</dbReference>
<proteinExistence type="predicted"/>
<dbReference type="Gene3D" id="3.40.50.1000">
    <property type="entry name" value="HAD superfamily/HAD-like"/>
    <property type="match status" value="1"/>
</dbReference>
<evidence type="ECO:0000313" key="2">
    <source>
        <dbReference type="EMBL" id="CRY84572.1"/>
    </source>
</evidence>
<dbReference type="InterPro" id="IPR036412">
    <property type="entry name" value="HAD-like_sf"/>
</dbReference>
<dbReference type="EC" id="2.7.11.1" evidence="2"/>